<dbReference type="GO" id="GO:0004567">
    <property type="term" value="F:beta-mannosidase activity"/>
    <property type="evidence" value="ECO:0007669"/>
    <property type="project" value="TreeGrafter"/>
</dbReference>
<feature type="region of interest" description="Disordered" evidence="2">
    <location>
        <begin position="527"/>
        <end position="556"/>
    </location>
</feature>
<feature type="compositionally biased region" description="Low complexity" evidence="2">
    <location>
        <begin position="426"/>
        <end position="450"/>
    </location>
</feature>
<organism evidence="3 4">
    <name type="scientific">Mycena metata</name>
    <dbReference type="NCBI Taxonomy" id="1033252"/>
    <lineage>
        <taxon>Eukaryota</taxon>
        <taxon>Fungi</taxon>
        <taxon>Dikarya</taxon>
        <taxon>Basidiomycota</taxon>
        <taxon>Agaricomycotina</taxon>
        <taxon>Agaricomycetes</taxon>
        <taxon>Agaricomycetidae</taxon>
        <taxon>Agaricales</taxon>
        <taxon>Marasmiineae</taxon>
        <taxon>Mycenaceae</taxon>
        <taxon>Mycena</taxon>
    </lineage>
</organism>
<dbReference type="PANTHER" id="PTHR43730">
    <property type="entry name" value="BETA-MANNOSIDASE"/>
    <property type="match status" value="1"/>
</dbReference>
<accession>A0AAD7J6N6</accession>
<evidence type="ECO:0000313" key="4">
    <source>
        <dbReference type="Proteomes" id="UP001215598"/>
    </source>
</evidence>
<reference evidence="3" key="1">
    <citation type="submission" date="2023-03" db="EMBL/GenBank/DDBJ databases">
        <title>Massive genome expansion in bonnet fungi (Mycena s.s.) driven by repeated elements and novel gene families across ecological guilds.</title>
        <authorList>
            <consortium name="Lawrence Berkeley National Laboratory"/>
            <person name="Harder C.B."/>
            <person name="Miyauchi S."/>
            <person name="Viragh M."/>
            <person name="Kuo A."/>
            <person name="Thoen E."/>
            <person name="Andreopoulos B."/>
            <person name="Lu D."/>
            <person name="Skrede I."/>
            <person name="Drula E."/>
            <person name="Henrissat B."/>
            <person name="Morin E."/>
            <person name="Kohler A."/>
            <person name="Barry K."/>
            <person name="LaButti K."/>
            <person name="Morin E."/>
            <person name="Salamov A."/>
            <person name="Lipzen A."/>
            <person name="Mereny Z."/>
            <person name="Hegedus B."/>
            <person name="Baldrian P."/>
            <person name="Stursova M."/>
            <person name="Weitz H."/>
            <person name="Taylor A."/>
            <person name="Grigoriev I.V."/>
            <person name="Nagy L.G."/>
            <person name="Martin F."/>
            <person name="Kauserud H."/>
        </authorList>
    </citation>
    <scope>NUCLEOTIDE SEQUENCE</scope>
    <source>
        <strain evidence="3">CBHHK182m</strain>
    </source>
</reference>
<keyword evidence="1" id="KW-0378">Hydrolase</keyword>
<dbReference type="Gene3D" id="3.20.20.80">
    <property type="entry name" value="Glycosidases"/>
    <property type="match status" value="2"/>
</dbReference>
<sequence>MKVDCPTEQNSEFQPGMDPLGALERLRTEELIHAPENIVRYYKRTAEKETGKTIYDTTFPGIFRQGDIAEMHASLIAIQTGDKKIKVTCRLHAVTLLDNSFTKREQMPLFIDHYTAFNNKQTPLFTSSRQSRYRACLTLLRDGNNNQNVYKSNVFYDTCNELGILVRQDYQFGCGVYPAHDTFVASVREEAEDNVRYITLHWRYFAGTTIIIGRFCGKVWGGKEFPWQNYVKLGGHLVSEFGIPSHPERKTLEYWMDSAGAEARHPQSALTPQHCRAGSFDRRLAITRNEGSRVTEYLETYAYKTRINGSGGGGLRVSAAAQVGREGKGIRINGRRSGMAAEWLLAGNIVGDSRLFPAPQPVRFTIKKQLETYYMGVLRTVIIKKTTRTTALRITTNTATSKPTAPPSNLHPRAATLEIRCVGLESRWSTPTRKPSPSSPTKLPSSSRSRGPQQDVAAAPPTDDAQFESKHSVVVGARLLDGHGDGETGKVLARYADLPQPYRFIEPGSWGSRGWTCTLQINRATGEVRKEDAKSSPAGGSREGLGEREVEASWLG</sequence>
<dbReference type="InterPro" id="IPR050887">
    <property type="entry name" value="Beta-mannosidase_GH2"/>
</dbReference>
<evidence type="ECO:0000313" key="3">
    <source>
        <dbReference type="EMBL" id="KAJ7758270.1"/>
    </source>
</evidence>
<keyword evidence="1" id="KW-0326">Glycosidase</keyword>
<protein>
    <submittedName>
        <fullName evidence="3">Uncharacterized protein</fullName>
    </submittedName>
</protein>
<feature type="region of interest" description="Disordered" evidence="2">
    <location>
        <begin position="426"/>
        <end position="468"/>
    </location>
</feature>
<proteinExistence type="predicted"/>
<dbReference type="SUPFAM" id="SSF51445">
    <property type="entry name" value="(Trans)glycosidases"/>
    <property type="match status" value="1"/>
</dbReference>
<comment type="caution">
    <text evidence="3">The sequence shown here is derived from an EMBL/GenBank/DDBJ whole genome shotgun (WGS) entry which is preliminary data.</text>
</comment>
<evidence type="ECO:0000256" key="2">
    <source>
        <dbReference type="SAM" id="MobiDB-lite"/>
    </source>
</evidence>
<evidence type="ECO:0000256" key="1">
    <source>
        <dbReference type="ARBA" id="ARBA00023295"/>
    </source>
</evidence>
<dbReference type="InterPro" id="IPR017853">
    <property type="entry name" value="GH"/>
</dbReference>
<dbReference type="PANTHER" id="PTHR43730:SF1">
    <property type="entry name" value="BETA-MANNOSIDASE"/>
    <property type="match status" value="1"/>
</dbReference>
<name>A0AAD7J6N6_9AGAR</name>
<dbReference type="EMBL" id="JARKIB010000042">
    <property type="protein sequence ID" value="KAJ7758270.1"/>
    <property type="molecule type" value="Genomic_DNA"/>
</dbReference>
<dbReference type="GO" id="GO:0006516">
    <property type="term" value="P:glycoprotein catabolic process"/>
    <property type="evidence" value="ECO:0007669"/>
    <property type="project" value="TreeGrafter"/>
</dbReference>
<feature type="region of interest" description="Disordered" evidence="2">
    <location>
        <begin position="394"/>
        <end position="414"/>
    </location>
</feature>
<gene>
    <name evidence="3" type="ORF">B0H16DRAFT_1720878</name>
</gene>
<feature type="compositionally biased region" description="Basic and acidic residues" evidence="2">
    <location>
        <begin position="544"/>
        <end position="556"/>
    </location>
</feature>
<keyword evidence="4" id="KW-1185">Reference proteome</keyword>
<dbReference type="AlphaFoldDB" id="A0AAD7J6N6"/>
<dbReference type="Proteomes" id="UP001215598">
    <property type="component" value="Unassembled WGS sequence"/>
</dbReference>